<dbReference type="EMBL" id="SBLB01000001">
    <property type="protein sequence ID" value="RYC70712.1"/>
    <property type="molecule type" value="Genomic_DNA"/>
</dbReference>
<dbReference type="RefSeq" id="WP_129598959.1">
    <property type="nucleotide sequence ID" value="NZ_SBLB01000001.1"/>
</dbReference>
<comment type="caution">
    <text evidence="1">The sequence shown here is derived from an EMBL/GenBank/DDBJ whole genome shotgun (WGS) entry which is preliminary data.</text>
</comment>
<sequence>MKEHFEKLSASYYHAFFIIVPTQTAVVIHREPGAWFAVEYATITDAMLDRNPLTTNNVVELTPDSLTVTLVHFGKPSTAVVLLRDLKRVYQ</sequence>
<protein>
    <submittedName>
        <fullName evidence="1">Uncharacterized protein</fullName>
    </submittedName>
</protein>
<reference evidence="1 2" key="1">
    <citation type="submission" date="2019-01" db="EMBL/GenBank/DDBJ databases">
        <title>Spirosoma flava sp. nov., a propanil-degrading bacterium isolated from herbicide-contaminated soil.</title>
        <authorList>
            <person name="Zhang L."/>
            <person name="Jiang J.-D."/>
        </authorList>
    </citation>
    <scope>NUCLEOTIDE SEQUENCE [LARGE SCALE GENOMIC DNA]</scope>
    <source>
        <strain evidence="1 2">TY50</strain>
    </source>
</reference>
<accession>A0A4Q2UPA7</accession>
<evidence type="ECO:0000313" key="2">
    <source>
        <dbReference type="Proteomes" id="UP000290407"/>
    </source>
</evidence>
<proteinExistence type="predicted"/>
<gene>
    <name evidence="1" type="ORF">EQG79_00740</name>
</gene>
<evidence type="ECO:0000313" key="1">
    <source>
        <dbReference type="EMBL" id="RYC70712.1"/>
    </source>
</evidence>
<name>A0A4Q2UPA7_9BACT</name>
<dbReference type="AlphaFoldDB" id="A0A4Q2UPA7"/>
<dbReference type="Proteomes" id="UP000290407">
    <property type="component" value="Unassembled WGS sequence"/>
</dbReference>
<keyword evidence="2" id="KW-1185">Reference proteome</keyword>
<organism evidence="1 2">
    <name type="scientific">Spirosoma sordidisoli</name>
    <dbReference type="NCBI Taxonomy" id="2502893"/>
    <lineage>
        <taxon>Bacteria</taxon>
        <taxon>Pseudomonadati</taxon>
        <taxon>Bacteroidota</taxon>
        <taxon>Cytophagia</taxon>
        <taxon>Cytophagales</taxon>
        <taxon>Cytophagaceae</taxon>
        <taxon>Spirosoma</taxon>
    </lineage>
</organism>